<organism evidence="2 3">
    <name type="scientific">Pseudonocardia eucalypti</name>
    <dbReference type="NCBI Taxonomy" id="648755"/>
    <lineage>
        <taxon>Bacteria</taxon>
        <taxon>Bacillati</taxon>
        <taxon>Actinomycetota</taxon>
        <taxon>Actinomycetes</taxon>
        <taxon>Pseudonocardiales</taxon>
        <taxon>Pseudonocardiaceae</taxon>
        <taxon>Pseudonocardia</taxon>
    </lineage>
</organism>
<dbReference type="RefSeq" id="WP_185059454.1">
    <property type="nucleotide sequence ID" value="NZ_BAABJP010000015.1"/>
</dbReference>
<feature type="compositionally biased region" description="Pro residues" evidence="1">
    <location>
        <begin position="61"/>
        <end position="88"/>
    </location>
</feature>
<feature type="compositionally biased region" description="Low complexity" evidence="1">
    <location>
        <begin position="149"/>
        <end position="163"/>
    </location>
</feature>
<gene>
    <name evidence="2" type="ORF">GCM10023321_34180</name>
</gene>
<feature type="region of interest" description="Disordered" evidence="1">
    <location>
        <begin position="1"/>
        <end position="244"/>
    </location>
</feature>
<dbReference type="Pfam" id="PF03995">
    <property type="entry name" value="Inhibitor_I36"/>
    <property type="match status" value="1"/>
</dbReference>
<dbReference type="EMBL" id="BAABJP010000015">
    <property type="protein sequence ID" value="GAA5156966.1"/>
    <property type="molecule type" value="Genomic_DNA"/>
</dbReference>
<accession>A0ABP9Q9D9</accession>
<feature type="compositionally biased region" description="Pro residues" evidence="1">
    <location>
        <begin position="18"/>
        <end position="32"/>
    </location>
</feature>
<name>A0ABP9Q9D9_9PSEU</name>
<feature type="compositionally biased region" description="Pro residues" evidence="1">
    <location>
        <begin position="97"/>
        <end position="106"/>
    </location>
</feature>
<proteinExistence type="predicted"/>
<comment type="caution">
    <text evidence="2">The sequence shown here is derived from an EMBL/GenBank/DDBJ whole genome shotgun (WGS) entry which is preliminary data.</text>
</comment>
<reference evidence="3" key="1">
    <citation type="journal article" date="2019" name="Int. J. Syst. Evol. Microbiol.">
        <title>The Global Catalogue of Microorganisms (GCM) 10K type strain sequencing project: providing services to taxonomists for standard genome sequencing and annotation.</title>
        <authorList>
            <consortium name="The Broad Institute Genomics Platform"/>
            <consortium name="The Broad Institute Genome Sequencing Center for Infectious Disease"/>
            <person name="Wu L."/>
            <person name="Ma J."/>
        </authorList>
    </citation>
    <scope>NUCLEOTIDE SEQUENCE [LARGE SCALE GENOMIC DNA]</scope>
    <source>
        <strain evidence="3">JCM 18303</strain>
    </source>
</reference>
<evidence type="ECO:0008006" key="4">
    <source>
        <dbReference type="Google" id="ProtNLM"/>
    </source>
</evidence>
<evidence type="ECO:0000313" key="2">
    <source>
        <dbReference type="EMBL" id="GAA5156966.1"/>
    </source>
</evidence>
<sequence length="416" mass="41962">MSDQAPERPDPSQGNAPAPRPARVPGGPPVPPQGRVTGAPPARQPAPVPRAVPNPLSSPNGPVPPPPGARNGSPPKPPAPHSPAPPAGPSNGARPKAPTPKAPAPNGPGSNGLAPNGSGPKAPAPHSGPPSSPSLPGQPPRVAPRPRIGPSAAPNAAPGSPSALVGPPGGKPIARQFGQPVRPNRSLSEPDKPTRALPGRGGRSPEPSRPPGGTPQPSTQQPGAPHTNGHRPGEERSRALSRPAEPAGVELLGDRLAGWLASARALLAPPPPRPGSKTTQTRVPPGLGVLSLLAVAMVPGAGMAAGAITVAADAYCTYGSFCLYSGPNFTGDKVEYHHDQMFCQDGKPALDLRAVLPAGVRSVVNNTRTETSGQAVKFFSGGQHLVLSTVSPGREVTEMTANTSEAMQSLCVYPGR</sequence>
<feature type="compositionally biased region" description="Pro residues" evidence="1">
    <location>
        <begin position="42"/>
        <end position="52"/>
    </location>
</feature>
<keyword evidence="3" id="KW-1185">Reference proteome</keyword>
<feature type="compositionally biased region" description="Basic and acidic residues" evidence="1">
    <location>
        <begin position="1"/>
        <end position="10"/>
    </location>
</feature>
<dbReference type="Proteomes" id="UP001428817">
    <property type="component" value="Unassembled WGS sequence"/>
</dbReference>
<evidence type="ECO:0000313" key="3">
    <source>
        <dbReference type="Proteomes" id="UP001428817"/>
    </source>
</evidence>
<feature type="compositionally biased region" description="Pro residues" evidence="1">
    <location>
        <begin position="122"/>
        <end position="143"/>
    </location>
</feature>
<evidence type="ECO:0000256" key="1">
    <source>
        <dbReference type="SAM" id="MobiDB-lite"/>
    </source>
</evidence>
<protein>
    <recommendedName>
        <fullName evidence="4">Peptidase inhibitor family I36</fullName>
    </recommendedName>
</protein>